<protein>
    <submittedName>
        <fullName evidence="2">Uncharacterized protein</fullName>
    </submittedName>
</protein>
<feature type="compositionally biased region" description="Basic and acidic residues" evidence="1">
    <location>
        <begin position="26"/>
        <end position="57"/>
    </location>
</feature>
<name>A0A5J4ZUU1_9ASTE</name>
<proteinExistence type="predicted"/>
<dbReference type="EMBL" id="CM018048">
    <property type="protein sequence ID" value="KAA8521799.1"/>
    <property type="molecule type" value="Genomic_DNA"/>
</dbReference>
<keyword evidence="3" id="KW-1185">Reference proteome</keyword>
<accession>A0A5J4ZUU1</accession>
<organism evidence="2 3">
    <name type="scientific">Nyssa sinensis</name>
    <dbReference type="NCBI Taxonomy" id="561372"/>
    <lineage>
        <taxon>Eukaryota</taxon>
        <taxon>Viridiplantae</taxon>
        <taxon>Streptophyta</taxon>
        <taxon>Embryophyta</taxon>
        <taxon>Tracheophyta</taxon>
        <taxon>Spermatophyta</taxon>
        <taxon>Magnoliopsida</taxon>
        <taxon>eudicotyledons</taxon>
        <taxon>Gunneridae</taxon>
        <taxon>Pentapetalae</taxon>
        <taxon>asterids</taxon>
        <taxon>Cornales</taxon>
        <taxon>Nyssaceae</taxon>
        <taxon>Nyssa</taxon>
    </lineage>
</organism>
<evidence type="ECO:0000313" key="3">
    <source>
        <dbReference type="Proteomes" id="UP000325577"/>
    </source>
</evidence>
<evidence type="ECO:0000313" key="2">
    <source>
        <dbReference type="EMBL" id="KAA8521799.1"/>
    </source>
</evidence>
<dbReference type="Proteomes" id="UP000325577">
    <property type="component" value="Linkage Group LG5"/>
</dbReference>
<evidence type="ECO:0000256" key="1">
    <source>
        <dbReference type="SAM" id="MobiDB-lite"/>
    </source>
</evidence>
<reference evidence="2 3" key="1">
    <citation type="submission" date="2019-09" db="EMBL/GenBank/DDBJ databases">
        <title>A chromosome-level genome assembly of the Chinese tupelo Nyssa sinensis.</title>
        <authorList>
            <person name="Yang X."/>
            <person name="Kang M."/>
            <person name="Yang Y."/>
            <person name="Xiong H."/>
            <person name="Wang M."/>
            <person name="Zhang Z."/>
            <person name="Wang Z."/>
            <person name="Wu H."/>
            <person name="Ma T."/>
            <person name="Liu J."/>
            <person name="Xi Z."/>
        </authorList>
    </citation>
    <scope>NUCLEOTIDE SEQUENCE [LARGE SCALE GENOMIC DNA]</scope>
    <source>
        <strain evidence="2">J267</strain>
        <tissue evidence="2">Leaf</tissue>
    </source>
</reference>
<dbReference type="AlphaFoldDB" id="A0A5J4ZUU1"/>
<gene>
    <name evidence="2" type="ORF">F0562_012472</name>
</gene>
<sequence length="93" mass="10975">MGRDGDGDGDGDGDEDGEENVTYINGKKDRLREKEEASDQTERREEREERREVKRENIRVKRQRKTERVIWFRNLSESDSSPTALGFNSQEIW</sequence>
<feature type="region of interest" description="Disordered" evidence="1">
    <location>
        <begin position="1"/>
        <end position="57"/>
    </location>
</feature>
<feature type="compositionally biased region" description="Acidic residues" evidence="1">
    <location>
        <begin position="7"/>
        <end position="19"/>
    </location>
</feature>